<evidence type="ECO:0000313" key="2">
    <source>
        <dbReference type="Proteomes" id="UP000234460"/>
    </source>
</evidence>
<protein>
    <submittedName>
        <fullName evidence="1">Uncharacterized protein</fullName>
    </submittedName>
</protein>
<gene>
    <name evidence="1" type="ORF">LMANV2_200053</name>
</gene>
<reference evidence="1 2" key="1">
    <citation type="submission" date="2017-11" db="EMBL/GenBank/DDBJ databases">
        <authorList>
            <person name="Lechat P."/>
        </authorList>
    </citation>
    <scope>NUCLEOTIDE SEQUENCE [LARGE SCALE GENOMIC DNA]</scope>
    <source>
        <strain evidence="1">L495</strain>
    </source>
</reference>
<name>A0AAQ1NVK7_LEPIR</name>
<dbReference type="Proteomes" id="UP000234460">
    <property type="component" value="Chromosome LMANV2"/>
</dbReference>
<dbReference type="EMBL" id="OEJX01000013">
    <property type="protein sequence ID" value="SOR60769.1"/>
    <property type="molecule type" value="Genomic_DNA"/>
</dbReference>
<dbReference type="AlphaFoldDB" id="A0AAQ1NVK7"/>
<proteinExistence type="predicted"/>
<sequence>MTSVLLSLNAIRKLKRSLPKDRHLGSKIEFHKNVGTIYFNVSSVYECESDCSENSKGIAALCCDSKEQH</sequence>
<accession>A0AAQ1NVK7</accession>
<evidence type="ECO:0000313" key="1">
    <source>
        <dbReference type="EMBL" id="SOR60769.1"/>
    </source>
</evidence>
<organism evidence="1 2">
    <name type="scientific">Leptospira interrogans serovar Manilae</name>
    <dbReference type="NCBI Taxonomy" id="214675"/>
    <lineage>
        <taxon>Bacteria</taxon>
        <taxon>Pseudomonadati</taxon>
        <taxon>Spirochaetota</taxon>
        <taxon>Spirochaetia</taxon>
        <taxon>Leptospirales</taxon>
        <taxon>Leptospiraceae</taxon>
        <taxon>Leptospira</taxon>
    </lineage>
</organism>
<comment type="caution">
    <text evidence="1">The sequence shown here is derived from an EMBL/GenBank/DDBJ whole genome shotgun (WGS) entry which is preliminary data.</text>
</comment>